<keyword evidence="2" id="KW-1185">Reference proteome</keyword>
<comment type="caution">
    <text evidence="1">The sequence shown here is derived from an EMBL/GenBank/DDBJ whole genome shotgun (WGS) entry which is preliminary data.</text>
</comment>
<proteinExistence type="predicted"/>
<organism evidence="1 2">
    <name type="scientific">Roseibium marinum</name>
    <dbReference type="NCBI Taxonomy" id="281252"/>
    <lineage>
        <taxon>Bacteria</taxon>
        <taxon>Pseudomonadati</taxon>
        <taxon>Pseudomonadota</taxon>
        <taxon>Alphaproteobacteria</taxon>
        <taxon>Hyphomicrobiales</taxon>
        <taxon>Stappiaceae</taxon>
        <taxon>Roseibium</taxon>
    </lineage>
</organism>
<evidence type="ECO:0000313" key="1">
    <source>
        <dbReference type="EMBL" id="POF34864.1"/>
    </source>
</evidence>
<sequence>MIKPIRHQGDRIYPRSCRKYWCHPGRAEQDPGPTRFQRAGGLNKLDREKFNHFNKLDCE</sequence>
<dbReference type="Proteomes" id="UP000236959">
    <property type="component" value="Unassembled WGS sequence"/>
</dbReference>
<protein>
    <submittedName>
        <fullName evidence="1">Uncharacterized protein</fullName>
    </submittedName>
</protein>
<gene>
    <name evidence="1" type="ORF">CLV41_1011324</name>
</gene>
<evidence type="ECO:0000313" key="2">
    <source>
        <dbReference type="Proteomes" id="UP000236959"/>
    </source>
</evidence>
<reference evidence="1 2" key="1">
    <citation type="submission" date="2018-01" db="EMBL/GenBank/DDBJ databases">
        <title>Genomic Encyclopedia of Archaeal and Bacterial Type Strains, Phase II (KMG-II): from individual species to whole genera.</title>
        <authorList>
            <person name="Goeker M."/>
        </authorList>
    </citation>
    <scope>NUCLEOTIDE SEQUENCE [LARGE SCALE GENOMIC DNA]</scope>
    <source>
        <strain evidence="1 2">DSM 17023</strain>
    </source>
</reference>
<dbReference type="EMBL" id="PPCN01000001">
    <property type="protein sequence ID" value="POF34864.1"/>
    <property type="molecule type" value="Genomic_DNA"/>
</dbReference>
<accession>A0A2S3V4E9</accession>
<name>A0A2S3V4E9_9HYPH</name>
<dbReference type="AlphaFoldDB" id="A0A2S3V4E9"/>